<dbReference type="InterPro" id="IPR057326">
    <property type="entry name" value="KR_dom"/>
</dbReference>
<evidence type="ECO:0000256" key="2">
    <source>
        <dbReference type="ARBA" id="ARBA00023002"/>
    </source>
</evidence>
<sequence>MTRDKVWFITGCSGGLGRTLAEAVLASGQRLTATARDTKRLQPLVDTYGDRIRVVALDVTDPVAARDAVSLAVGQFGRLDVLVNNAGYADLASIEDVTDQALREQMDVNFFGVCNLSRAALPVMRKQRAGHIMQISSVGGRVGGPGLAAYQAAKWAVGGFSEVLAKEVRDFGIKVTVIEPGSMRTNWAGSSMTIPQISEAYKAVIGPVAERLRRSDGNQPGDPARVAQVIVDIAEVPAPPLRLLVGSDAVAVAANAARFRAEEDAQWREISESVAFPTTDTAHVAQDPHARGAG</sequence>
<evidence type="ECO:0000256" key="3">
    <source>
        <dbReference type="RuleBase" id="RU000363"/>
    </source>
</evidence>
<protein>
    <submittedName>
        <fullName evidence="5">Short-chain dehydrogenase/reductase SDR</fullName>
    </submittedName>
</protein>
<keyword evidence="2" id="KW-0560">Oxidoreductase</keyword>
<dbReference type="EMBL" id="CP002218">
    <property type="protein sequence ID" value="ADN60158.1"/>
    <property type="molecule type" value="Genomic_DNA"/>
</dbReference>
<evidence type="ECO:0000256" key="1">
    <source>
        <dbReference type="ARBA" id="ARBA00006484"/>
    </source>
</evidence>
<dbReference type="InterPro" id="IPR036291">
    <property type="entry name" value="NAD(P)-bd_dom_sf"/>
</dbReference>
<dbReference type="InterPro" id="IPR051911">
    <property type="entry name" value="SDR_oxidoreductase"/>
</dbReference>
<dbReference type="OrthoDB" id="9789083at2"/>
<dbReference type="STRING" id="640512.BC1003_4222"/>
<evidence type="ECO:0000259" key="4">
    <source>
        <dbReference type="SMART" id="SM00822"/>
    </source>
</evidence>
<dbReference type="eggNOG" id="COG4221">
    <property type="taxonomic scope" value="Bacteria"/>
</dbReference>
<dbReference type="InterPro" id="IPR002347">
    <property type="entry name" value="SDR_fam"/>
</dbReference>
<dbReference type="PRINTS" id="PR00080">
    <property type="entry name" value="SDRFAMILY"/>
</dbReference>
<accession>E1TEK3</accession>
<dbReference type="HOGENOM" id="CLU_010194_2_9_4"/>
<dbReference type="SMART" id="SM00822">
    <property type="entry name" value="PKS_KR"/>
    <property type="match status" value="1"/>
</dbReference>
<dbReference type="PANTHER" id="PTHR43976">
    <property type="entry name" value="SHORT CHAIN DEHYDROGENASE"/>
    <property type="match status" value="1"/>
</dbReference>
<dbReference type="NCBIfam" id="NF006114">
    <property type="entry name" value="PRK08263.1"/>
    <property type="match status" value="1"/>
</dbReference>
<dbReference type="NCBIfam" id="NF004824">
    <property type="entry name" value="PRK06180.1"/>
    <property type="match status" value="1"/>
</dbReference>
<feature type="domain" description="Ketoreductase" evidence="4">
    <location>
        <begin position="5"/>
        <end position="190"/>
    </location>
</feature>
<dbReference type="GO" id="GO:0016491">
    <property type="term" value="F:oxidoreductase activity"/>
    <property type="evidence" value="ECO:0007669"/>
    <property type="project" value="UniProtKB-KW"/>
</dbReference>
<reference evidence="5" key="1">
    <citation type="submission" date="2010-09" db="EMBL/GenBank/DDBJ databases">
        <title>Complete sequence of chromosome2 of Burkholderia sp. CCGE1003.</title>
        <authorList>
            <consortium name="US DOE Joint Genome Institute"/>
            <person name="Lucas S."/>
            <person name="Copeland A."/>
            <person name="Lapidus A."/>
            <person name="Cheng J.-F."/>
            <person name="Bruce D."/>
            <person name="Goodwin L."/>
            <person name="Pitluck S."/>
            <person name="Daligault H."/>
            <person name="Davenport K."/>
            <person name="Detter J.C."/>
            <person name="Han C."/>
            <person name="Tapia R."/>
            <person name="Land M."/>
            <person name="Hauser L."/>
            <person name="Jeffries C."/>
            <person name="Kyrpides N."/>
            <person name="Ivanova N."/>
            <person name="Ovchinnikova G."/>
            <person name="Martinez-Romero E."/>
            <person name="Rogel M.A."/>
            <person name="Auchtung J."/>
            <person name="Tiedje J.M."/>
            <person name="Woyke T."/>
        </authorList>
    </citation>
    <scope>NUCLEOTIDE SEQUENCE</scope>
    <source>
        <strain evidence="5">CCGE1003</strain>
    </source>
</reference>
<name>E1TEK3_BURSG</name>
<dbReference type="PANTHER" id="PTHR43976:SF16">
    <property type="entry name" value="SHORT-CHAIN DEHYDROGENASE_REDUCTASE FAMILY PROTEIN"/>
    <property type="match status" value="1"/>
</dbReference>
<dbReference type="Gene3D" id="3.40.50.720">
    <property type="entry name" value="NAD(P)-binding Rossmann-like Domain"/>
    <property type="match status" value="1"/>
</dbReference>
<dbReference type="AlphaFoldDB" id="E1TEK3"/>
<dbReference type="PRINTS" id="PR00081">
    <property type="entry name" value="GDHRDH"/>
</dbReference>
<proteinExistence type="inferred from homology"/>
<gene>
    <name evidence="5" type="ordered locus">BC1003_4222</name>
</gene>
<organism evidence="5">
    <name type="scientific">Burkholderia sp. (strain CCGE1003)</name>
    <dbReference type="NCBI Taxonomy" id="640512"/>
    <lineage>
        <taxon>Bacteria</taxon>
        <taxon>Pseudomonadati</taxon>
        <taxon>Pseudomonadota</taxon>
        <taxon>Betaproteobacteria</taxon>
        <taxon>Burkholderiales</taxon>
        <taxon>Burkholderiaceae</taxon>
        <taxon>Burkholderia</taxon>
    </lineage>
</organism>
<dbReference type="SUPFAM" id="SSF51735">
    <property type="entry name" value="NAD(P)-binding Rossmann-fold domains"/>
    <property type="match status" value="1"/>
</dbReference>
<dbReference type="KEGG" id="bgf:BC1003_4222"/>
<dbReference type="Pfam" id="PF00106">
    <property type="entry name" value="adh_short"/>
    <property type="match status" value="1"/>
</dbReference>
<evidence type="ECO:0000313" key="5">
    <source>
        <dbReference type="EMBL" id="ADN60158.1"/>
    </source>
</evidence>
<comment type="similarity">
    <text evidence="1 3">Belongs to the short-chain dehydrogenases/reductases (SDR) family.</text>
</comment>
<dbReference type="CDD" id="cd05374">
    <property type="entry name" value="17beta-HSD-like_SDR_c"/>
    <property type="match status" value="1"/>
</dbReference>